<evidence type="ECO:0000256" key="3">
    <source>
        <dbReference type="ARBA" id="ARBA00022679"/>
    </source>
</evidence>
<name>A0A941BR80_9BURK</name>
<dbReference type="GO" id="GO:0008961">
    <property type="term" value="F:phosphatidylglycerol-prolipoprotein diacylglyceryl transferase activity"/>
    <property type="evidence" value="ECO:0007669"/>
    <property type="project" value="InterPro"/>
</dbReference>
<proteinExistence type="inferred from homology"/>
<sequence>MITDIVVAHATHALFEYGGIALGVALYRRARQRSGLSALTASGSFALITGLLLGAAIGNKGVFAVERPDLIAAWWAGGPLVLGQSIVGGLLGGLLGIEAAKALTGQRASTGDLMVTPLIAGLVLGRVGCFLAGLHDDTYGLPTALPWGVDQGDGVPRHPSALYEIGFLVLLGTLLHRGQARWAAVPGLCFKLFLSAYLLWRLIGDSLKPVRVEYAGGLSGIQWVCLVALMAYAPLLARAWRRHPSALTA</sequence>
<dbReference type="EMBL" id="JAGQDE010000011">
    <property type="protein sequence ID" value="MBQ0960045.1"/>
    <property type="molecule type" value="Genomic_DNA"/>
</dbReference>
<feature type="transmembrane region" description="Helical" evidence="7">
    <location>
        <begin position="115"/>
        <end position="135"/>
    </location>
</feature>
<dbReference type="RefSeq" id="WP_210802719.1">
    <property type="nucleotide sequence ID" value="NZ_JAGQDE010000011.1"/>
</dbReference>
<evidence type="ECO:0000256" key="7">
    <source>
        <dbReference type="SAM" id="Phobius"/>
    </source>
</evidence>
<dbReference type="InterPro" id="IPR001640">
    <property type="entry name" value="Lgt"/>
</dbReference>
<feature type="transmembrane region" description="Helical" evidence="7">
    <location>
        <begin position="6"/>
        <end position="27"/>
    </location>
</feature>
<gene>
    <name evidence="8" type="ORF">KAK06_13915</name>
</gene>
<organism evidence="8 9">
    <name type="scientific">Ideonella aquatica</name>
    <dbReference type="NCBI Taxonomy" id="2824119"/>
    <lineage>
        <taxon>Bacteria</taxon>
        <taxon>Pseudomonadati</taxon>
        <taxon>Pseudomonadota</taxon>
        <taxon>Betaproteobacteria</taxon>
        <taxon>Burkholderiales</taxon>
        <taxon>Sphaerotilaceae</taxon>
        <taxon>Ideonella</taxon>
    </lineage>
</organism>
<dbReference type="Proteomes" id="UP000678374">
    <property type="component" value="Unassembled WGS sequence"/>
</dbReference>
<feature type="transmembrane region" description="Helical" evidence="7">
    <location>
        <begin position="70"/>
        <end position="95"/>
    </location>
</feature>
<evidence type="ECO:0000313" key="8">
    <source>
        <dbReference type="EMBL" id="MBQ0960045.1"/>
    </source>
</evidence>
<protein>
    <submittedName>
        <fullName evidence="8">Prolipoprotein diacylglyceryl transferase</fullName>
        <ecNumber evidence="8">2.4.99.-</ecNumber>
    </submittedName>
</protein>
<reference evidence="8" key="1">
    <citation type="submission" date="2021-04" db="EMBL/GenBank/DDBJ databases">
        <title>The genome sequence of Ideonella sp. 4Y11.</title>
        <authorList>
            <person name="Liu Y."/>
        </authorList>
    </citation>
    <scope>NUCLEOTIDE SEQUENCE</scope>
    <source>
        <strain evidence="8">4Y11</strain>
    </source>
</reference>
<dbReference type="Pfam" id="PF01790">
    <property type="entry name" value="LGT"/>
    <property type="match status" value="1"/>
</dbReference>
<evidence type="ECO:0000256" key="4">
    <source>
        <dbReference type="ARBA" id="ARBA00022692"/>
    </source>
</evidence>
<feature type="transmembrane region" description="Helical" evidence="7">
    <location>
        <begin position="155"/>
        <end position="175"/>
    </location>
</feature>
<feature type="transmembrane region" description="Helical" evidence="7">
    <location>
        <begin position="220"/>
        <end position="237"/>
    </location>
</feature>
<evidence type="ECO:0000256" key="5">
    <source>
        <dbReference type="ARBA" id="ARBA00022989"/>
    </source>
</evidence>
<evidence type="ECO:0000256" key="6">
    <source>
        <dbReference type="ARBA" id="ARBA00023136"/>
    </source>
</evidence>
<keyword evidence="2" id="KW-1003">Cell membrane</keyword>
<keyword evidence="6 7" id="KW-0472">Membrane</keyword>
<dbReference type="EC" id="2.4.99.-" evidence="8"/>
<accession>A0A941BR80</accession>
<evidence type="ECO:0000256" key="1">
    <source>
        <dbReference type="ARBA" id="ARBA00007150"/>
    </source>
</evidence>
<keyword evidence="5 7" id="KW-1133">Transmembrane helix</keyword>
<comment type="similarity">
    <text evidence="1">Belongs to the Lgt family.</text>
</comment>
<feature type="transmembrane region" description="Helical" evidence="7">
    <location>
        <begin position="39"/>
        <end position="58"/>
    </location>
</feature>
<keyword evidence="9" id="KW-1185">Reference proteome</keyword>
<evidence type="ECO:0000313" key="9">
    <source>
        <dbReference type="Proteomes" id="UP000678374"/>
    </source>
</evidence>
<feature type="transmembrane region" description="Helical" evidence="7">
    <location>
        <begin position="182"/>
        <end position="200"/>
    </location>
</feature>
<keyword evidence="8" id="KW-0328">Glycosyltransferase</keyword>
<dbReference type="GO" id="GO:0005886">
    <property type="term" value="C:plasma membrane"/>
    <property type="evidence" value="ECO:0007669"/>
    <property type="project" value="InterPro"/>
</dbReference>
<keyword evidence="4 7" id="KW-0812">Transmembrane</keyword>
<dbReference type="GO" id="GO:0042158">
    <property type="term" value="P:lipoprotein biosynthetic process"/>
    <property type="evidence" value="ECO:0007669"/>
    <property type="project" value="InterPro"/>
</dbReference>
<dbReference type="AlphaFoldDB" id="A0A941BR80"/>
<keyword evidence="3 8" id="KW-0808">Transferase</keyword>
<evidence type="ECO:0000256" key="2">
    <source>
        <dbReference type="ARBA" id="ARBA00022475"/>
    </source>
</evidence>
<dbReference type="PANTHER" id="PTHR30589:SF0">
    <property type="entry name" value="PHOSPHATIDYLGLYCEROL--PROLIPOPROTEIN DIACYLGLYCERYL TRANSFERASE"/>
    <property type="match status" value="1"/>
</dbReference>
<comment type="caution">
    <text evidence="8">The sequence shown here is derived from an EMBL/GenBank/DDBJ whole genome shotgun (WGS) entry which is preliminary data.</text>
</comment>
<dbReference type="PANTHER" id="PTHR30589">
    <property type="entry name" value="PROLIPOPROTEIN DIACYLGLYCERYL TRANSFERASE"/>
    <property type="match status" value="1"/>
</dbReference>